<dbReference type="EMBL" id="OZ026885">
    <property type="protein sequence ID" value="CAL1242024.1"/>
    <property type="molecule type" value="Genomic_DNA"/>
</dbReference>
<dbReference type="Pfam" id="PF13007">
    <property type="entry name" value="LZ_Tnp_IS66"/>
    <property type="match status" value="1"/>
</dbReference>
<geneLocation type="plasmid" evidence="4 5">
    <name>2</name>
</geneLocation>
<gene>
    <name evidence="4" type="ORF">MECH1_V1_P0092</name>
</gene>
<feature type="compositionally biased region" description="Basic and acidic residues" evidence="2">
    <location>
        <begin position="187"/>
        <end position="199"/>
    </location>
</feature>
<evidence type="ECO:0000313" key="4">
    <source>
        <dbReference type="EMBL" id="CAL1242024.1"/>
    </source>
</evidence>
<dbReference type="Proteomes" id="UP001497493">
    <property type="component" value="Plasmid 2"/>
</dbReference>
<keyword evidence="5" id="KW-1185">Reference proteome</keyword>
<feature type="compositionally biased region" description="Basic and acidic residues" evidence="2">
    <location>
        <begin position="254"/>
        <end position="267"/>
    </location>
</feature>
<evidence type="ECO:0000256" key="1">
    <source>
        <dbReference type="SAM" id="Coils"/>
    </source>
</evidence>
<name>A0ABM9NMZ5_9GAMM</name>
<dbReference type="InterPro" id="IPR024463">
    <property type="entry name" value="Transposase_TnpC_homeodom"/>
</dbReference>
<feature type="compositionally biased region" description="Low complexity" evidence="2">
    <location>
        <begin position="202"/>
        <end position="212"/>
    </location>
</feature>
<protein>
    <recommendedName>
        <fullName evidence="3">Transposase TnpC homeodomain domain-containing protein</fullName>
    </recommendedName>
</protein>
<sequence length="342" mass="37265">MLPGHLSTVPTPAEARLWSAEQIIELAEANAAARRQLAAAQRQLDWFRRQLFGQKSEKRRPEAPSAQLSLGELPVPDAPPPLPGQAIRAHTRRRRATDFAQGDEPSGPLCFDPRVPVETIPVPNPEIAGLAPDQYEVIGERISHRLAQRPGSSIILKYVRPVIQAQGRRNAPLSAGPGGRPGRQSRRRELPRRAPDRQVRLASAAPPTASASPGGGPPGQPPLAHPTRGSGRGAARTDLRGSAGVDPRLAGQGHGRDADQGRPGRPRQAEEQLLLTGLWRTRRSLFPVLREPRPCECRGGAGPDPGRTRRPALGRLWRLWRLRGPDRTHPRPMLGPLPARVH</sequence>
<feature type="region of interest" description="Disordered" evidence="2">
    <location>
        <begin position="167"/>
        <end position="267"/>
    </location>
</feature>
<feature type="domain" description="Transposase TnpC homeodomain" evidence="3">
    <location>
        <begin position="42"/>
        <end position="95"/>
    </location>
</feature>
<proteinExistence type="predicted"/>
<keyword evidence="4" id="KW-0614">Plasmid</keyword>
<feature type="coiled-coil region" evidence="1">
    <location>
        <begin position="23"/>
        <end position="50"/>
    </location>
</feature>
<evidence type="ECO:0000313" key="5">
    <source>
        <dbReference type="Proteomes" id="UP001497493"/>
    </source>
</evidence>
<feature type="compositionally biased region" description="Pro residues" evidence="2">
    <location>
        <begin position="215"/>
        <end position="224"/>
    </location>
</feature>
<keyword evidence="1" id="KW-0175">Coiled coil</keyword>
<reference evidence="4 5" key="1">
    <citation type="submission" date="2024-04" db="EMBL/GenBank/DDBJ databases">
        <authorList>
            <person name="Cremers G."/>
        </authorList>
    </citation>
    <scope>NUCLEOTIDE SEQUENCE [LARGE SCALE GENOMIC DNA]</scope>
    <source>
        <strain evidence="4">MeCH1-AG</strain>
        <plasmid evidence="4 5">2</plasmid>
    </source>
</reference>
<accession>A0ABM9NMZ5</accession>
<evidence type="ECO:0000259" key="3">
    <source>
        <dbReference type="Pfam" id="PF13007"/>
    </source>
</evidence>
<feature type="region of interest" description="Disordered" evidence="2">
    <location>
        <begin position="55"/>
        <end position="85"/>
    </location>
</feature>
<evidence type="ECO:0000256" key="2">
    <source>
        <dbReference type="SAM" id="MobiDB-lite"/>
    </source>
</evidence>
<organism evidence="4 5">
    <name type="scientific">Candidatus Methylocalor cossyra</name>
    <dbReference type="NCBI Taxonomy" id="3108543"/>
    <lineage>
        <taxon>Bacteria</taxon>
        <taxon>Pseudomonadati</taxon>
        <taxon>Pseudomonadota</taxon>
        <taxon>Gammaproteobacteria</taxon>
        <taxon>Methylococcales</taxon>
        <taxon>Methylococcaceae</taxon>
        <taxon>Candidatus Methylocalor</taxon>
    </lineage>
</organism>